<dbReference type="STRING" id="151549.A0A4C1W554"/>
<keyword evidence="1" id="KW-0732">Signal</keyword>
<evidence type="ECO:0000256" key="1">
    <source>
        <dbReference type="SAM" id="SignalP"/>
    </source>
</evidence>
<reference evidence="2 3" key="1">
    <citation type="journal article" date="2019" name="Commun. Biol.">
        <title>The bagworm genome reveals a unique fibroin gene that provides high tensile strength.</title>
        <authorList>
            <person name="Kono N."/>
            <person name="Nakamura H."/>
            <person name="Ohtoshi R."/>
            <person name="Tomita M."/>
            <person name="Numata K."/>
            <person name="Arakawa K."/>
        </authorList>
    </citation>
    <scope>NUCLEOTIDE SEQUENCE [LARGE SCALE GENOMIC DNA]</scope>
</reference>
<accession>A0A4C1W554</accession>
<gene>
    <name evidence="2" type="ORF">EVAR_29052_1</name>
</gene>
<evidence type="ECO:0000313" key="3">
    <source>
        <dbReference type="Proteomes" id="UP000299102"/>
    </source>
</evidence>
<sequence>MKKIYLSVCVFALFYRQVQSGDPVGPIRGFIQANLVGKPVIHGIQTWIFDPDVSLRRRTQFETLHGVKGEYLIERLGLGVDGFEEERLRKQRQRDEGHLGGLNYFRP</sequence>
<protein>
    <submittedName>
        <fullName evidence="2">Uncharacterized protein</fullName>
    </submittedName>
</protein>
<dbReference type="Proteomes" id="UP000299102">
    <property type="component" value="Unassembled WGS sequence"/>
</dbReference>
<dbReference type="PANTHER" id="PTHR39951:SF2">
    <property type="entry name" value="IP05660P"/>
    <property type="match status" value="1"/>
</dbReference>
<evidence type="ECO:0000313" key="2">
    <source>
        <dbReference type="EMBL" id="GBP45304.1"/>
    </source>
</evidence>
<dbReference type="PANTHER" id="PTHR39951">
    <property type="entry name" value="FI22632P1"/>
    <property type="match status" value="1"/>
</dbReference>
<dbReference type="EMBL" id="BGZK01000467">
    <property type="protein sequence ID" value="GBP45304.1"/>
    <property type="molecule type" value="Genomic_DNA"/>
</dbReference>
<feature type="signal peptide" evidence="1">
    <location>
        <begin position="1"/>
        <end position="20"/>
    </location>
</feature>
<feature type="chain" id="PRO_5020027361" evidence="1">
    <location>
        <begin position="21"/>
        <end position="107"/>
    </location>
</feature>
<organism evidence="2 3">
    <name type="scientific">Eumeta variegata</name>
    <name type="common">Bagworm moth</name>
    <name type="synonym">Eumeta japonica</name>
    <dbReference type="NCBI Taxonomy" id="151549"/>
    <lineage>
        <taxon>Eukaryota</taxon>
        <taxon>Metazoa</taxon>
        <taxon>Ecdysozoa</taxon>
        <taxon>Arthropoda</taxon>
        <taxon>Hexapoda</taxon>
        <taxon>Insecta</taxon>
        <taxon>Pterygota</taxon>
        <taxon>Neoptera</taxon>
        <taxon>Endopterygota</taxon>
        <taxon>Lepidoptera</taxon>
        <taxon>Glossata</taxon>
        <taxon>Ditrysia</taxon>
        <taxon>Tineoidea</taxon>
        <taxon>Psychidae</taxon>
        <taxon>Oiketicinae</taxon>
        <taxon>Eumeta</taxon>
    </lineage>
</organism>
<dbReference type="AlphaFoldDB" id="A0A4C1W554"/>
<proteinExistence type="predicted"/>
<comment type="caution">
    <text evidence="2">The sequence shown here is derived from an EMBL/GenBank/DDBJ whole genome shotgun (WGS) entry which is preliminary data.</text>
</comment>
<dbReference type="OrthoDB" id="7677333at2759"/>
<keyword evidence="3" id="KW-1185">Reference proteome</keyword>
<name>A0A4C1W554_EUMVA</name>